<gene>
    <name evidence="2" type="ORF">DPMN_113157</name>
</gene>
<keyword evidence="3" id="KW-1185">Reference proteome</keyword>
<evidence type="ECO:0000313" key="2">
    <source>
        <dbReference type="EMBL" id="KAH3839723.1"/>
    </source>
</evidence>
<reference evidence="2" key="2">
    <citation type="submission" date="2020-11" db="EMBL/GenBank/DDBJ databases">
        <authorList>
            <person name="McCartney M.A."/>
            <person name="Auch B."/>
            <person name="Kono T."/>
            <person name="Mallez S."/>
            <person name="Becker A."/>
            <person name="Gohl D.M."/>
            <person name="Silverstein K.A.T."/>
            <person name="Koren S."/>
            <person name="Bechman K.B."/>
            <person name="Herman A."/>
            <person name="Abrahante J.E."/>
            <person name="Garbe J."/>
        </authorList>
    </citation>
    <scope>NUCLEOTIDE SEQUENCE</scope>
    <source>
        <strain evidence="2">Duluth1</strain>
        <tissue evidence="2">Whole animal</tissue>
    </source>
</reference>
<evidence type="ECO:0000259" key="1">
    <source>
        <dbReference type="PROSITE" id="PS50057"/>
    </source>
</evidence>
<feature type="domain" description="FERM" evidence="1">
    <location>
        <begin position="1"/>
        <end position="88"/>
    </location>
</feature>
<dbReference type="InterPro" id="IPR035963">
    <property type="entry name" value="FERM_2"/>
</dbReference>
<sequence length="88" mass="10137">MSNNCVLLFFRKEFGLEKFVPQSIREAFKIKDLRKVLAQCLKMNANLTAPGQKQLTALQAKLHYMKIVSELKTFGSRVFMVTLLVIFI</sequence>
<dbReference type="CDD" id="cd14473">
    <property type="entry name" value="FERM_B-lobe"/>
    <property type="match status" value="1"/>
</dbReference>
<dbReference type="PANTHER" id="PTHR46221">
    <property type="entry name" value="FERM AND PDZ DOMAIN-CONTAINING PROTEIN FAMILY MEMBER"/>
    <property type="match status" value="1"/>
</dbReference>
<proteinExistence type="predicted"/>
<dbReference type="InterPro" id="IPR019748">
    <property type="entry name" value="FERM_central"/>
</dbReference>
<dbReference type="InterPro" id="IPR000299">
    <property type="entry name" value="FERM_domain"/>
</dbReference>
<dbReference type="Gene3D" id="1.20.80.10">
    <property type="match status" value="1"/>
</dbReference>
<dbReference type="AlphaFoldDB" id="A0A9D4KH23"/>
<name>A0A9D4KH23_DREPO</name>
<evidence type="ECO:0000313" key="3">
    <source>
        <dbReference type="Proteomes" id="UP000828390"/>
    </source>
</evidence>
<dbReference type="PANTHER" id="PTHR46221:SF3">
    <property type="entry name" value="FERM AND PDZ DOMAIN-CONTAINING PROTEIN 4"/>
    <property type="match status" value="1"/>
</dbReference>
<dbReference type="InterPro" id="IPR014352">
    <property type="entry name" value="FERM/acyl-CoA-bd_prot_sf"/>
</dbReference>
<dbReference type="Proteomes" id="UP000828390">
    <property type="component" value="Unassembled WGS sequence"/>
</dbReference>
<dbReference type="EMBL" id="JAIWYP010000004">
    <property type="protein sequence ID" value="KAH3839723.1"/>
    <property type="molecule type" value="Genomic_DNA"/>
</dbReference>
<accession>A0A9D4KH23</accession>
<organism evidence="2 3">
    <name type="scientific">Dreissena polymorpha</name>
    <name type="common">Zebra mussel</name>
    <name type="synonym">Mytilus polymorpha</name>
    <dbReference type="NCBI Taxonomy" id="45954"/>
    <lineage>
        <taxon>Eukaryota</taxon>
        <taxon>Metazoa</taxon>
        <taxon>Spiralia</taxon>
        <taxon>Lophotrochozoa</taxon>
        <taxon>Mollusca</taxon>
        <taxon>Bivalvia</taxon>
        <taxon>Autobranchia</taxon>
        <taxon>Heteroconchia</taxon>
        <taxon>Euheterodonta</taxon>
        <taxon>Imparidentia</taxon>
        <taxon>Neoheterodontei</taxon>
        <taxon>Myida</taxon>
        <taxon>Dreissenoidea</taxon>
        <taxon>Dreissenidae</taxon>
        <taxon>Dreissena</taxon>
    </lineage>
</organism>
<protein>
    <recommendedName>
        <fullName evidence="1">FERM domain-containing protein</fullName>
    </recommendedName>
</protein>
<reference evidence="2" key="1">
    <citation type="journal article" date="2019" name="bioRxiv">
        <title>The Genome of the Zebra Mussel, Dreissena polymorpha: A Resource for Invasive Species Research.</title>
        <authorList>
            <person name="McCartney M.A."/>
            <person name="Auch B."/>
            <person name="Kono T."/>
            <person name="Mallez S."/>
            <person name="Zhang Y."/>
            <person name="Obille A."/>
            <person name="Becker A."/>
            <person name="Abrahante J.E."/>
            <person name="Garbe J."/>
            <person name="Badalamenti J.P."/>
            <person name="Herman A."/>
            <person name="Mangelson H."/>
            <person name="Liachko I."/>
            <person name="Sullivan S."/>
            <person name="Sone E.D."/>
            <person name="Koren S."/>
            <person name="Silverstein K.A.T."/>
            <person name="Beckman K.B."/>
            <person name="Gohl D.M."/>
        </authorList>
    </citation>
    <scope>NUCLEOTIDE SEQUENCE</scope>
    <source>
        <strain evidence="2">Duluth1</strain>
        <tissue evidence="2">Whole animal</tissue>
    </source>
</reference>
<comment type="caution">
    <text evidence="2">The sequence shown here is derived from an EMBL/GenBank/DDBJ whole genome shotgun (WGS) entry which is preliminary data.</text>
</comment>
<dbReference type="PROSITE" id="PS50057">
    <property type="entry name" value="FERM_3"/>
    <property type="match status" value="1"/>
</dbReference>
<dbReference type="SUPFAM" id="SSF47031">
    <property type="entry name" value="Second domain of FERM"/>
    <property type="match status" value="1"/>
</dbReference>
<dbReference type="Pfam" id="PF00373">
    <property type="entry name" value="FERM_M"/>
    <property type="match status" value="1"/>
</dbReference>